<sequence length="301" mass="34896">MDPLRPASVEELKTLIQLYKQRLPESIQFVSLLQNILRTNTTLSESDKQRISHRLRKTVYVPNKEDCNQFATFIAVSCEEVKIIYKHKITLRISCVMTIAYFQDPFILPNTLEDPPTELTIALQQTTYINWNLKPVFTIGPNSDIRARLTEIIAEHKLPLESRSDCINFWMPKEEAAKLNPVVPNDVELKPLRFQHGKLINEWWPYRYPSSQRYFESAIEHYGGFGLFDKTSQELVACVFQNDHDAVGSKLNNFFTATYTQFLIEPTGVMEVHLLKLCLNILRTNTIKMSILSSQMIMHVQ</sequence>
<proteinExistence type="predicted"/>
<protein>
    <recommendedName>
        <fullName evidence="1">DUF5645 domain-containing protein</fullName>
    </recommendedName>
</protein>
<organism evidence="2 3">
    <name type="scientific">Anopheles epiroticus</name>
    <dbReference type="NCBI Taxonomy" id="199890"/>
    <lineage>
        <taxon>Eukaryota</taxon>
        <taxon>Metazoa</taxon>
        <taxon>Ecdysozoa</taxon>
        <taxon>Arthropoda</taxon>
        <taxon>Hexapoda</taxon>
        <taxon>Insecta</taxon>
        <taxon>Pterygota</taxon>
        <taxon>Neoptera</taxon>
        <taxon>Endopterygota</taxon>
        <taxon>Diptera</taxon>
        <taxon>Nematocera</taxon>
        <taxon>Culicoidea</taxon>
        <taxon>Culicidae</taxon>
        <taxon>Anophelinae</taxon>
        <taxon>Anopheles</taxon>
    </lineage>
</organism>
<dbReference type="InterPro" id="IPR041506">
    <property type="entry name" value="DUF5645"/>
</dbReference>
<dbReference type="STRING" id="199890.A0A182PWF7"/>
<accession>A0A182PWF7</accession>
<evidence type="ECO:0000313" key="3">
    <source>
        <dbReference type="Proteomes" id="UP000075885"/>
    </source>
</evidence>
<feature type="domain" description="DUF5645" evidence="1">
    <location>
        <begin position="3"/>
        <end position="85"/>
    </location>
</feature>
<reference evidence="2" key="2">
    <citation type="submission" date="2020-05" db="UniProtKB">
        <authorList>
            <consortium name="EnsemblMetazoa"/>
        </authorList>
    </citation>
    <scope>IDENTIFICATION</scope>
    <source>
        <strain evidence="2">Epiroticus2</strain>
    </source>
</reference>
<name>A0A182PWF7_9DIPT</name>
<dbReference type="PANTHER" id="PTHR20958">
    <property type="entry name" value="GLYCINE N-ACYLTRANSFERASE-LIKE PROTEIN"/>
    <property type="match status" value="1"/>
</dbReference>
<dbReference type="Pfam" id="PF18713">
    <property type="entry name" value="DUF5645"/>
    <property type="match status" value="1"/>
</dbReference>
<evidence type="ECO:0000313" key="2">
    <source>
        <dbReference type="EnsemblMetazoa" id="AEPI011294-PA"/>
    </source>
</evidence>
<dbReference type="Gene3D" id="3.40.630.30">
    <property type="match status" value="3"/>
</dbReference>
<dbReference type="PANTHER" id="PTHR20958:SF6">
    <property type="entry name" value="GLYCINE N-ACYLTRANSFERASE-LIKE PROTEIN"/>
    <property type="match status" value="1"/>
</dbReference>
<reference evidence="3" key="1">
    <citation type="submission" date="2013-03" db="EMBL/GenBank/DDBJ databases">
        <title>The Genome Sequence of Anopheles epiroticus epiroticus2.</title>
        <authorList>
            <consortium name="The Broad Institute Genomics Platform"/>
            <person name="Neafsey D.E."/>
            <person name="Howell P."/>
            <person name="Walker B."/>
            <person name="Young S.K."/>
            <person name="Zeng Q."/>
            <person name="Gargeya S."/>
            <person name="Fitzgerald M."/>
            <person name="Haas B."/>
            <person name="Abouelleil A."/>
            <person name="Allen A.W."/>
            <person name="Alvarado L."/>
            <person name="Arachchi H.M."/>
            <person name="Berlin A.M."/>
            <person name="Chapman S.B."/>
            <person name="Gainer-Dewar J."/>
            <person name="Goldberg J."/>
            <person name="Griggs A."/>
            <person name="Gujja S."/>
            <person name="Hansen M."/>
            <person name="Howarth C."/>
            <person name="Imamovic A."/>
            <person name="Ireland A."/>
            <person name="Larimer J."/>
            <person name="McCowan C."/>
            <person name="Murphy C."/>
            <person name="Pearson M."/>
            <person name="Poon T.W."/>
            <person name="Priest M."/>
            <person name="Roberts A."/>
            <person name="Saif S."/>
            <person name="Shea T."/>
            <person name="Sisk P."/>
            <person name="Sykes S."/>
            <person name="Wortman J."/>
            <person name="Nusbaum C."/>
            <person name="Birren B."/>
        </authorList>
    </citation>
    <scope>NUCLEOTIDE SEQUENCE [LARGE SCALE GENOMIC DNA]</scope>
    <source>
        <strain evidence="3">Epiroticus2</strain>
    </source>
</reference>
<dbReference type="SUPFAM" id="SSF55729">
    <property type="entry name" value="Acyl-CoA N-acyltransferases (Nat)"/>
    <property type="match status" value="1"/>
</dbReference>
<keyword evidence="3" id="KW-1185">Reference proteome</keyword>
<dbReference type="InterPro" id="IPR016181">
    <property type="entry name" value="Acyl_CoA_acyltransferase"/>
</dbReference>
<dbReference type="VEuPathDB" id="VectorBase:AEPI011294"/>
<dbReference type="Proteomes" id="UP000075885">
    <property type="component" value="Unassembled WGS sequence"/>
</dbReference>
<evidence type="ECO:0000259" key="1">
    <source>
        <dbReference type="Pfam" id="PF18713"/>
    </source>
</evidence>
<dbReference type="InterPro" id="IPR053225">
    <property type="entry name" value="Acyl-CoA_N-acyltransferase"/>
</dbReference>
<dbReference type="EnsemblMetazoa" id="AEPI011294-RA">
    <property type="protein sequence ID" value="AEPI011294-PA"/>
    <property type="gene ID" value="AEPI011294"/>
</dbReference>
<dbReference type="AlphaFoldDB" id="A0A182PWF7"/>